<evidence type="ECO:0000313" key="3">
    <source>
        <dbReference type="Proteomes" id="UP001500454"/>
    </source>
</evidence>
<organism evidence="2 3">
    <name type="scientific">Hymenobacter koreensis</name>
    <dbReference type="NCBI Taxonomy" id="1084523"/>
    <lineage>
        <taxon>Bacteria</taxon>
        <taxon>Pseudomonadati</taxon>
        <taxon>Bacteroidota</taxon>
        <taxon>Cytophagia</taxon>
        <taxon>Cytophagales</taxon>
        <taxon>Hymenobacteraceae</taxon>
        <taxon>Hymenobacter</taxon>
    </lineage>
</organism>
<proteinExistence type="predicted"/>
<feature type="signal peptide" evidence="1">
    <location>
        <begin position="1"/>
        <end position="19"/>
    </location>
</feature>
<feature type="chain" id="PRO_5045237303" description="PorV/PorQ family protein" evidence="1">
    <location>
        <begin position="20"/>
        <end position="287"/>
    </location>
</feature>
<gene>
    <name evidence="2" type="ORF">GCM10023186_02740</name>
</gene>
<keyword evidence="1" id="KW-0732">Signal</keyword>
<dbReference type="Gene3D" id="2.40.160.60">
    <property type="entry name" value="Outer membrane protein transport protein (OMPP1/FadL/TodX)"/>
    <property type="match status" value="1"/>
</dbReference>
<dbReference type="EMBL" id="BAABHA010000001">
    <property type="protein sequence ID" value="GAA4372845.1"/>
    <property type="molecule type" value="Genomic_DNA"/>
</dbReference>
<evidence type="ECO:0000256" key="1">
    <source>
        <dbReference type="SAM" id="SignalP"/>
    </source>
</evidence>
<accession>A0ABP8ITV6</accession>
<comment type="caution">
    <text evidence="2">The sequence shown here is derived from an EMBL/GenBank/DDBJ whole genome shotgun (WGS) entry which is preliminary data.</text>
</comment>
<keyword evidence="3" id="KW-1185">Reference proteome</keyword>
<dbReference type="Proteomes" id="UP001500454">
    <property type="component" value="Unassembled WGS sequence"/>
</dbReference>
<name>A0ABP8ITV6_9BACT</name>
<dbReference type="RefSeq" id="WP_345220678.1">
    <property type="nucleotide sequence ID" value="NZ_BAABHA010000001.1"/>
</dbReference>
<sequence>MSKLYFLVCLLLASAAAQAQSGAPGVRGARAAALGNASVTLSNDLWALSNNVAGLAQLNRPEVGVYAENRFLIPNINNAALAVAMPLGRQPEGSTVTTPPNGVVGVEVQRFGDKRYSESRAGLGYAYRLGVISLGARVDMLQTSIEGLGSRRTVAASLGGQAEVVPQKLTFGVYLYNLNQAKLAEYQDERVPTVLRAGLGFRPSAKVMLVAETEKDIDRDADFRAGLEYQLIDAFTVRAGVATLSEQVTAGFGLRFGQLRVDYGAQLHNVLGLSQHLNVNLRLGPKS</sequence>
<evidence type="ECO:0000313" key="2">
    <source>
        <dbReference type="EMBL" id="GAA4372845.1"/>
    </source>
</evidence>
<protein>
    <recommendedName>
        <fullName evidence="4">PorV/PorQ family protein</fullName>
    </recommendedName>
</protein>
<evidence type="ECO:0008006" key="4">
    <source>
        <dbReference type="Google" id="ProtNLM"/>
    </source>
</evidence>
<reference evidence="3" key="1">
    <citation type="journal article" date="2019" name="Int. J. Syst. Evol. Microbiol.">
        <title>The Global Catalogue of Microorganisms (GCM) 10K type strain sequencing project: providing services to taxonomists for standard genome sequencing and annotation.</title>
        <authorList>
            <consortium name="The Broad Institute Genomics Platform"/>
            <consortium name="The Broad Institute Genome Sequencing Center for Infectious Disease"/>
            <person name="Wu L."/>
            <person name="Ma J."/>
        </authorList>
    </citation>
    <scope>NUCLEOTIDE SEQUENCE [LARGE SCALE GENOMIC DNA]</scope>
    <source>
        <strain evidence="3">JCM 17924</strain>
    </source>
</reference>